<keyword evidence="5" id="KW-1185">Reference proteome</keyword>
<sequence length="57" mass="6441">MNLRGYFALNGFLDAFSFLPCSADMDRDALDLDLDQMDIRKSQTSLTSANELMYLGE</sequence>
<evidence type="ECO:0000313" key="5">
    <source>
        <dbReference type="Proteomes" id="UP000663829"/>
    </source>
</evidence>
<dbReference type="Proteomes" id="UP000677228">
    <property type="component" value="Unassembled WGS sequence"/>
</dbReference>
<evidence type="ECO:0000313" key="3">
    <source>
        <dbReference type="EMBL" id="CAF4090585.1"/>
    </source>
</evidence>
<dbReference type="EMBL" id="CAJNOK010018619">
    <property type="protein sequence ID" value="CAF1285656.1"/>
    <property type="molecule type" value="Genomic_DNA"/>
</dbReference>
<dbReference type="Proteomes" id="UP000681722">
    <property type="component" value="Unassembled WGS sequence"/>
</dbReference>
<comment type="caution">
    <text evidence="2">The sequence shown here is derived from an EMBL/GenBank/DDBJ whole genome shotgun (WGS) entry which is preliminary data.</text>
</comment>
<protein>
    <submittedName>
        <fullName evidence="2">Uncharacterized protein</fullName>
    </submittedName>
</protein>
<reference evidence="2" key="1">
    <citation type="submission" date="2021-02" db="EMBL/GenBank/DDBJ databases">
        <authorList>
            <person name="Nowell W R."/>
        </authorList>
    </citation>
    <scope>NUCLEOTIDE SEQUENCE</scope>
</reference>
<evidence type="ECO:0000313" key="1">
    <source>
        <dbReference type="EMBL" id="CAF1285656.1"/>
    </source>
</evidence>
<feature type="non-terminal residue" evidence="2">
    <location>
        <position position="57"/>
    </location>
</feature>
<gene>
    <name evidence="2" type="ORF">GPM918_LOCUS31091</name>
    <name evidence="1" type="ORF">OVA965_LOCUS27851</name>
    <name evidence="4" type="ORF">SRO942_LOCUS31724</name>
    <name evidence="3" type="ORF">TMI583_LOCUS28596</name>
</gene>
<evidence type="ECO:0000313" key="2">
    <source>
        <dbReference type="EMBL" id="CAF1354785.1"/>
    </source>
</evidence>
<proteinExistence type="predicted"/>
<dbReference type="EMBL" id="CAJOBC010066397">
    <property type="protein sequence ID" value="CAF4227691.1"/>
    <property type="molecule type" value="Genomic_DNA"/>
</dbReference>
<accession>A0A815HT89</accession>
<dbReference type="Proteomes" id="UP000663829">
    <property type="component" value="Unassembled WGS sequence"/>
</dbReference>
<organism evidence="2 5">
    <name type="scientific">Didymodactylos carnosus</name>
    <dbReference type="NCBI Taxonomy" id="1234261"/>
    <lineage>
        <taxon>Eukaryota</taxon>
        <taxon>Metazoa</taxon>
        <taxon>Spiralia</taxon>
        <taxon>Gnathifera</taxon>
        <taxon>Rotifera</taxon>
        <taxon>Eurotatoria</taxon>
        <taxon>Bdelloidea</taxon>
        <taxon>Philodinida</taxon>
        <taxon>Philodinidae</taxon>
        <taxon>Didymodactylos</taxon>
    </lineage>
</organism>
<name>A0A815HT89_9BILA</name>
<dbReference type="EMBL" id="CAJOBA010040185">
    <property type="protein sequence ID" value="CAF4090585.1"/>
    <property type="molecule type" value="Genomic_DNA"/>
</dbReference>
<dbReference type="Proteomes" id="UP000682733">
    <property type="component" value="Unassembled WGS sequence"/>
</dbReference>
<dbReference type="EMBL" id="CAJNOQ010015088">
    <property type="protein sequence ID" value="CAF1354785.1"/>
    <property type="molecule type" value="Genomic_DNA"/>
</dbReference>
<dbReference type="AlphaFoldDB" id="A0A815HT89"/>
<evidence type="ECO:0000313" key="4">
    <source>
        <dbReference type="EMBL" id="CAF4227691.1"/>
    </source>
</evidence>